<dbReference type="InterPro" id="IPR013325">
    <property type="entry name" value="RNA_pol_sigma_r2"/>
</dbReference>
<dbReference type="Gene3D" id="1.20.120.1810">
    <property type="match status" value="1"/>
</dbReference>
<dbReference type="PANTHER" id="PTHR30603">
    <property type="entry name" value="RNA POLYMERASE SIGMA FACTOR RPO"/>
    <property type="match status" value="1"/>
</dbReference>
<dbReference type="InterPro" id="IPR000943">
    <property type="entry name" value="RNA_pol_sigma70"/>
</dbReference>
<evidence type="ECO:0000313" key="7">
    <source>
        <dbReference type="Proteomes" id="UP001077662"/>
    </source>
</evidence>
<keyword evidence="2" id="KW-0731">Sigma factor</keyword>
<dbReference type="Proteomes" id="UP001077662">
    <property type="component" value="Unassembled WGS sequence"/>
</dbReference>
<dbReference type="EMBL" id="JAPTNE010000003">
    <property type="protein sequence ID" value="MCZ0805863.1"/>
    <property type="molecule type" value="Genomic_DNA"/>
</dbReference>
<dbReference type="InterPro" id="IPR007627">
    <property type="entry name" value="RNA_pol_sigma70_r2"/>
</dbReference>
<dbReference type="AlphaFoldDB" id="A0AAP3G624"/>
<gene>
    <name evidence="6" type="ORF">O0554_02865</name>
</gene>
<organism evidence="6 7">
    <name type="scientific">Brevibacillus laterosporus</name>
    <name type="common">Bacillus laterosporus</name>
    <dbReference type="NCBI Taxonomy" id="1465"/>
    <lineage>
        <taxon>Bacteria</taxon>
        <taxon>Bacillati</taxon>
        <taxon>Bacillota</taxon>
        <taxon>Bacilli</taxon>
        <taxon>Bacillales</taxon>
        <taxon>Paenibacillaceae</taxon>
        <taxon>Brevibacillus</taxon>
    </lineage>
</organism>
<comment type="caution">
    <text evidence="6">The sequence shown here is derived from an EMBL/GenBank/DDBJ whole genome shotgun (WGS) entry which is preliminary data.</text>
</comment>
<dbReference type="GO" id="GO:0006352">
    <property type="term" value="P:DNA-templated transcription initiation"/>
    <property type="evidence" value="ECO:0007669"/>
    <property type="project" value="InterPro"/>
</dbReference>
<name>A0AAP3G624_BRELA</name>
<evidence type="ECO:0000313" key="6">
    <source>
        <dbReference type="EMBL" id="MCZ0805863.1"/>
    </source>
</evidence>
<evidence type="ECO:0000256" key="2">
    <source>
        <dbReference type="ARBA" id="ARBA00023082"/>
    </source>
</evidence>
<reference evidence="6" key="1">
    <citation type="submission" date="2022-09" db="EMBL/GenBank/DDBJ databases">
        <title>Genome analysis and characterization of larvicidal activity of Brevibacillus strains.</title>
        <authorList>
            <person name="Patrusheva E.V."/>
            <person name="Izotova A.O."/>
            <person name="Toshchakov S.V."/>
            <person name="Sineoky S.P."/>
        </authorList>
    </citation>
    <scope>NUCLEOTIDE SEQUENCE</scope>
    <source>
        <strain evidence="6">VKPM_B-13247</strain>
    </source>
</reference>
<proteinExistence type="predicted"/>
<evidence type="ECO:0000259" key="5">
    <source>
        <dbReference type="PROSITE" id="PS00715"/>
    </source>
</evidence>
<dbReference type="GO" id="GO:0016987">
    <property type="term" value="F:sigma factor activity"/>
    <property type="evidence" value="ECO:0007669"/>
    <property type="project" value="UniProtKB-KW"/>
</dbReference>
<evidence type="ECO:0000256" key="4">
    <source>
        <dbReference type="ARBA" id="ARBA00023163"/>
    </source>
</evidence>
<sequence length="172" mass="19734">MNTALGNDVNTLVQNHLSFVHFILKKYYPRAGFDYDDFFQIGCIGLVKAAQRFDATMGFKFTTYSAYWIENEVKKAIRWQKAVKRTGHVISMESENEDDNGSLVDLLATYDSVEEEVEASLLFNELIQREPVITKLALQGYSQREISRKLGISQTRVYRKMQDMKKAAVALC</sequence>
<dbReference type="GO" id="GO:0043565">
    <property type="term" value="F:sequence-specific DNA binding"/>
    <property type="evidence" value="ECO:0007669"/>
    <property type="project" value="InterPro"/>
</dbReference>
<dbReference type="InterPro" id="IPR014284">
    <property type="entry name" value="RNA_pol_sigma-70_dom"/>
</dbReference>
<dbReference type="InterPro" id="IPR010921">
    <property type="entry name" value="Trp_repressor/repl_initiator"/>
</dbReference>
<dbReference type="NCBIfam" id="TIGR02937">
    <property type="entry name" value="sigma70-ECF"/>
    <property type="match status" value="1"/>
</dbReference>
<dbReference type="SUPFAM" id="SSF48295">
    <property type="entry name" value="TrpR-like"/>
    <property type="match status" value="1"/>
</dbReference>
<dbReference type="PROSITE" id="PS00715">
    <property type="entry name" value="SIGMA70_1"/>
    <property type="match status" value="1"/>
</dbReference>
<keyword evidence="3" id="KW-0238">DNA-binding</keyword>
<accession>A0AAP3G624</accession>
<dbReference type="SUPFAM" id="SSF88946">
    <property type="entry name" value="Sigma2 domain of RNA polymerase sigma factors"/>
    <property type="match status" value="1"/>
</dbReference>
<dbReference type="RefSeq" id="WP_258432842.1">
    <property type="nucleotide sequence ID" value="NZ_JANSGW010000003.1"/>
</dbReference>
<protein>
    <submittedName>
        <fullName evidence="6">Sigma-70 family RNA polymerase sigma factor</fullName>
    </submittedName>
</protein>
<feature type="domain" description="RNA polymerase sigma-70" evidence="5">
    <location>
        <begin position="37"/>
        <end position="50"/>
    </location>
</feature>
<dbReference type="PANTHER" id="PTHR30603:SF17">
    <property type="entry name" value="RNA POLYMERASE SIGMA-G FACTOR"/>
    <property type="match status" value="1"/>
</dbReference>
<evidence type="ECO:0000256" key="3">
    <source>
        <dbReference type="ARBA" id="ARBA00023125"/>
    </source>
</evidence>
<evidence type="ECO:0000256" key="1">
    <source>
        <dbReference type="ARBA" id="ARBA00023015"/>
    </source>
</evidence>
<keyword evidence="1" id="KW-0805">Transcription regulation</keyword>
<dbReference type="Pfam" id="PF04542">
    <property type="entry name" value="Sigma70_r2"/>
    <property type="match status" value="1"/>
</dbReference>
<dbReference type="Gene3D" id="1.10.10.60">
    <property type="entry name" value="Homeodomain-like"/>
    <property type="match status" value="1"/>
</dbReference>
<dbReference type="PRINTS" id="PR00046">
    <property type="entry name" value="SIGMA70FCT"/>
</dbReference>
<dbReference type="InterPro" id="IPR050239">
    <property type="entry name" value="Sigma-70_RNA_pol_init_factors"/>
</dbReference>
<keyword evidence="4" id="KW-0804">Transcription</keyword>